<dbReference type="InterPro" id="IPR015919">
    <property type="entry name" value="Cadherin-like_sf"/>
</dbReference>
<dbReference type="PANTHER" id="PTHR42754:SF1">
    <property type="entry name" value="LIPOPROTEIN"/>
    <property type="match status" value="1"/>
</dbReference>
<keyword evidence="1" id="KW-0732">Signal</keyword>
<evidence type="ECO:0000256" key="1">
    <source>
        <dbReference type="SAM" id="SignalP"/>
    </source>
</evidence>
<feature type="chain" id="PRO_5010306209" description="Secretion system C-terminal sorting domain-containing protein" evidence="1">
    <location>
        <begin position="24"/>
        <end position="787"/>
    </location>
</feature>
<dbReference type="GO" id="GO:0005509">
    <property type="term" value="F:calcium ion binding"/>
    <property type="evidence" value="ECO:0007669"/>
    <property type="project" value="InterPro"/>
</dbReference>
<feature type="signal peptide" evidence="1">
    <location>
        <begin position="1"/>
        <end position="23"/>
    </location>
</feature>
<dbReference type="OrthoDB" id="1523346at2"/>
<dbReference type="EMBL" id="MORL01000001">
    <property type="protein sequence ID" value="OIN60749.1"/>
    <property type="molecule type" value="Genomic_DNA"/>
</dbReference>
<dbReference type="InterPro" id="IPR011047">
    <property type="entry name" value="Quinoprotein_ADH-like_sf"/>
</dbReference>
<evidence type="ECO:0000313" key="3">
    <source>
        <dbReference type="Proteomes" id="UP000181790"/>
    </source>
</evidence>
<evidence type="ECO:0008006" key="4">
    <source>
        <dbReference type="Google" id="ProtNLM"/>
    </source>
</evidence>
<accession>A0A1S2VPR0</accession>
<sequence>MKRLKKLFSFILLWSSAVFVAGAQTINWQQSFGGSQNDSATAVLAVADGYIIAGNTLSGDGDMGSNNNNSLDVWLAKLTTTGTLVWKKTISGSKYDHVHAITAGPDGTFVITGTTNSVDGDMVGFNVMYGGYYSFLWLMKFSSTGDLIWKQYIDSGRWNAAYAIMQDPNGGYIVAGSYYCGGCQSGNDFYTNSFNEAGTRTGTGTWPGGRGDDQAYGITAAPAGGYLAVGKGNSTGFSWDSSTPSANNRGGYDVWLKRLGTGDFYWLKSVGGSGDDIAYSAVATGDGGFVVAGYTTSTNGDVTGNHGGKDAWVFKVNKDGNLVWQKTLGGSGDDIASSVISTPGGELLIAGTTASANGDGTGNHGGTDAWVIKLNGSGEILWQKTLGGSGNDGFLTGTQDPNGQYLLTGYSNSTDGDVTGNHGQSDYWVVSLSDVPLRLRPPAYDCTTGKLTFRTTGGNGFPVQFMAIGVTPWTTSTTATVEPGVRLDPNSQPVTIFARQNDRIVSHVFDFKTLCNGGNQAPFFSGSLPELTARVGQPVSYRLQPGLVTDPEGNQLSLTAAGLPQGLTLSDWVIAGTPTLSGRFFGTFTATDPQGASATLPVIIQVLPEAGAAPLQLLDPLYDCTTGQLTFRTSGGNGTPVQFMAIGVTPWTGNPVQFLDPGVRLDPNSQPVTLFARQNDVFVSRSFPFRNYCTGRGAASPESASLTVTVLENPVADSRAVFDITGATGQPVQIRIVTMQGQVVSQQQLNQATLRQRVTMPVGSLPGVYLLQVQTPGQQASVRLLKR</sequence>
<dbReference type="SUPFAM" id="SSF49313">
    <property type="entry name" value="Cadherin-like"/>
    <property type="match status" value="1"/>
</dbReference>
<organism evidence="2 3">
    <name type="scientific">Arsenicibacter rosenii</name>
    <dbReference type="NCBI Taxonomy" id="1750698"/>
    <lineage>
        <taxon>Bacteria</taxon>
        <taxon>Pseudomonadati</taxon>
        <taxon>Bacteroidota</taxon>
        <taxon>Cytophagia</taxon>
        <taxon>Cytophagales</taxon>
        <taxon>Spirosomataceae</taxon>
        <taxon>Arsenicibacter</taxon>
    </lineage>
</organism>
<gene>
    <name evidence="2" type="ORF">BLX24_01205</name>
</gene>
<dbReference type="GO" id="GO:0016020">
    <property type="term" value="C:membrane"/>
    <property type="evidence" value="ECO:0007669"/>
    <property type="project" value="InterPro"/>
</dbReference>
<proteinExistence type="predicted"/>
<keyword evidence="3" id="KW-1185">Reference proteome</keyword>
<dbReference type="AlphaFoldDB" id="A0A1S2VPR0"/>
<evidence type="ECO:0000313" key="2">
    <source>
        <dbReference type="EMBL" id="OIN60749.1"/>
    </source>
</evidence>
<dbReference type="NCBIfam" id="TIGR04183">
    <property type="entry name" value="Por_Secre_tail"/>
    <property type="match status" value="1"/>
</dbReference>
<dbReference type="SUPFAM" id="SSF50998">
    <property type="entry name" value="Quinoprotein alcohol dehydrogenase-like"/>
    <property type="match status" value="1"/>
</dbReference>
<comment type="caution">
    <text evidence="2">The sequence shown here is derived from an EMBL/GenBank/DDBJ whole genome shotgun (WGS) entry which is preliminary data.</text>
</comment>
<dbReference type="Gene3D" id="2.60.40.10">
    <property type="entry name" value="Immunoglobulins"/>
    <property type="match status" value="1"/>
</dbReference>
<protein>
    <recommendedName>
        <fullName evidence="4">Secretion system C-terminal sorting domain-containing protein</fullName>
    </recommendedName>
</protein>
<dbReference type="PRINTS" id="PR00313">
    <property type="entry name" value="CABNDNGRPT"/>
</dbReference>
<dbReference type="RefSeq" id="WP_071501252.1">
    <property type="nucleotide sequence ID" value="NZ_MORL01000001.1"/>
</dbReference>
<dbReference type="PANTHER" id="PTHR42754">
    <property type="entry name" value="ENDOGLUCANASE"/>
    <property type="match status" value="1"/>
</dbReference>
<dbReference type="InterPro" id="IPR013783">
    <property type="entry name" value="Ig-like_fold"/>
</dbReference>
<name>A0A1S2VPR0_9BACT</name>
<dbReference type="Proteomes" id="UP000181790">
    <property type="component" value="Unassembled WGS sequence"/>
</dbReference>
<dbReference type="InterPro" id="IPR026444">
    <property type="entry name" value="Secre_tail"/>
</dbReference>
<reference evidence="2 3" key="1">
    <citation type="submission" date="2016-10" db="EMBL/GenBank/DDBJ databases">
        <title>Arsenicibacter rosenii gen. nov., sp. nov., an efficient arsenic-methylating bacterium isolated from an arsenic-contaminated paddy soil.</title>
        <authorList>
            <person name="Huang K."/>
        </authorList>
    </citation>
    <scope>NUCLEOTIDE SEQUENCE [LARGE SCALE GENOMIC DNA]</scope>
    <source>
        <strain evidence="2 3">SM-1</strain>
    </source>
</reference>